<organism evidence="6 12">
    <name type="scientific">Phytophthora fragariae</name>
    <dbReference type="NCBI Taxonomy" id="53985"/>
    <lineage>
        <taxon>Eukaryota</taxon>
        <taxon>Sar</taxon>
        <taxon>Stramenopiles</taxon>
        <taxon>Oomycota</taxon>
        <taxon>Peronosporomycetes</taxon>
        <taxon>Peronosporales</taxon>
        <taxon>Peronosporaceae</taxon>
        <taxon>Phytophthora</taxon>
    </lineage>
</organism>
<accession>A0A6A3VVY2</accession>
<dbReference type="EMBL" id="QXGD01003129">
    <property type="protein sequence ID" value="KAE9180436.1"/>
    <property type="molecule type" value="Genomic_DNA"/>
</dbReference>
<name>A0A6A3VVY2_9STRA</name>
<gene>
    <name evidence="9" type="ORF">PF001_g26303</name>
    <name evidence="8" type="ORF">PF002_g27570</name>
    <name evidence="7" type="ORF">PF004_g25694</name>
    <name evidence="6" type="ORF">PF005_g26897</name>
    <name evidence="5" type="ORF">PF006_g26119</name>
    <name evidence="3" type="ORF">PF007_g26839</name>
    <name evidence="10" type="ORF">PF008_g26464</name>
    <name evidence="1" type="ORF">PF009_g26446</name>
    <name evidence="4" type="ORF">PF010_g25153</name>
    <name evidence="2" type="ORF">PF011_g21718</name>
</gene>
<evidence type="ECO:0000313" key="10">
    <source>
        <dbReference type="EMBL" id="KAE9287240.1"/>
    </source>
</evidence>
<dbReference type="Proteomes" id="UP000440732">
    <property type="component" value="Unassembled WGS sequence"/>
</dbReference>
<dbReference type="Proteomes" id="UP000460718">
    <property type="component" value="Unassembled WGS sequence"/>
</dbReference>
<evidence type="ECO:0000313" key="16">
    <source>
        <dbReference type="Proteomes" id="UP000441208"/>
    </source>
</evidence>
<evidence type="ECO:0000313" key="15">
    <source>
        <dbReference type="Proteomes" id="UP000440732"/>
    </source>
</evidence>
<dbReference type="Proteomes" id="UP000429523">
    <property type="component" value="Unassembled WGS sequence"/>
</dbReference>
<evidence type="ECO:0000313" key="1">
    <source>
        <dbReference type="EMBL" id="KAE8923303.1"/>
    </source>
</evidence>
<dbReference type="EMBL" id="QXFW01002089">
    <property type="protein sequence ID" value="KAE8982187.1"/>
    <property type="molecule type" value="Genomic_DNA"/>
</dbReference>
<evidence type="ECO:0000313" key="14">
    <source>
        <dbReference type="Proteomes" id="UP000440367"/>
    </source>
</evidence>
<evidence type="ECO:0000313" key="17">
    <source>
        <dbReference type="Proteomes" id="UP000460718"/>
    </source>
</evidence>
<evidence type="ECO:0000313" key="20">
    <source>
        <dbReference type="Proteomes" id="UP000488956"/>
    </source>
</evidence>
<dbReference type="AlphaFoldDB" id="A0A6A3VVY2"/>
<evidence type="ECO:0000313" key="3">
    <source>
        <dbReference type="EMBL" id="KAE9070710.1"/>
    </source>
</evidence>
<evidence type="ECO:0000313" key="13">
    <source>
        <dbReference type="Proteomes" id="UP000437068"/>
    </source>
</evidence>
<evidence type="ECO:0000313" key="7">
    <source>
        <dbReference type="EMBL" id="KAE9177718.1"/>
    </source>
</evidence>
<dbReference type="Proteomes" id="UP000440367">
    <property type="component" value="Unassembled WGS sequence"/>
</dbReference>
<comment type="caution">
    <text evidence="6">The sequence shown here is derived from an EMBL/GenBank/DDBJ whole genome shotgun (WGS) entry which is preliminary data.</text>
</comment>
<dbReference type="EMBL" id="QXGE01003262">
    <property type="protein sequence ID" value="KAE9276073.1"/>
    <property type="molecule type" value="Genomic_DNA"/>
</dbReference>
<dbReference type="Proteomes" id="UP000433483">
    <property type="component" value="Unassembled WGS sequence"/>
</dbReference>
<keyword evidence="12" id="KW-1185">Reference proteome</keyword>
<evidence type="ECO:0000313" key="5">
    <source>
        <dbReference type="EMBL" id="KAE9085998.1"/>
    </source>
</evidence>
<evidence type="ECO:0000313" key="2">
    <source>
        <dbReference type="EMBL" id="KAE8982187.1"/>
    </source>
</evidence>
<dbReference type="EMBL" id="QXGB01003220">
    <property type="protein sequence ID" value="KAE9172032.1"/>
    <property type="molecule type" value="Genomic_DNA"/>
</dbReference>
<dbReference type="EMBL" id="QXFY01003229">
    <property type="protein sequence ID" value="KAE9287240.1"/>
    <property type="molecule type" value="Genomic_DNA"/>
</dbReference>
<evidence type="ECO:0000313" key="18">
    <source>
        <dbReference type="Proteomes" id="UP000476176"/>
    </source>
</evidence>
<dbReference type="EMBL" id="QXFZ01003184">
    <property type="protein sequence ID" value="KAE9070710.1"/>
    <property type="molecule type" value="Genomic_DNA"/>
</dbReference>
<dbReference type="EMBL" id="QXGA01003217">
    <property type="protein sequence ID" value="KAE9085998.1"/>
    <property type="molecule type" value="Genomic_DNA"/>
</dbReference>
<reference evidence="11 12" key="1">
    <citation type="submission" date="2018-08" db="EMBL/GenBank/DDBJ databases">
        <title>Genomic investigation of the strawberry pathogen Phytophthora fragariae indicates pathogenicity is determined by transcriptional variation in three key races.</title>
        <authorList>
            <person name="Adams T.M."/>
            <person name="Armitage A.D."/>
            <person name="Sobczyk M.K."/>
            <person name="Bates H.J."/>
            <person name="Dunwell J.M."/>
            <person name="Nellist C.F."/>
            <person name="Harrison R.J."/>
        </authorList>
    </citation>
    <scope>NUCLEOTIDE SEQUENCE [LARGE SCALE GENOMIC DNA]</scope>
    <source>
        <strain evidence="9 13">A4</strain>
        <strain evidence="8 14">BC-1</strain>
        <strain evidence="7 18">BC-23</strain>
        <strain evidence="6 12">NOV-27</strain>
        <strain evidence="5 15">NOV-5</strain>
        <strain evidence="3 16">NOV-71</strain>
        <strain evidence="10 19">NOV-77</strain>
        <strain evidence="1 11">NOV-9</strain>
        <strain evidence="4 20">ONT-3</strain>
        <strain evidence="2 17">SCRP245</strain>
    </source>
</reference>
<evidence type="ECO:0000313" key="9">
    <source>
        <dbReference type="EMBL" id="KAE9276073.1"/>
    </source>
</evidence>
<dbReference type="OrthoDB" id="129061at2759"/>
<sequence length="156" mass="16272">MNVGVTSGQEKTPGLRGVLYVPAGVITNTIGAKNNNVRVTESNIFLSKNDRVRLSTVIKEMLASHPEANVEAANLMLEQLEPDNNASTVARVATNRAVISSAVNIIASVLSGNPAAAAGHTVGLIGAAYPVITGTPPQPVCSVLRPLLENPRLEVK</sequence>
<dbReference type="EMBL" id="QXFX01002837">
    <property type="protein sequence ID" value="KAE9073229.1"/>
    <property type="molecule type" value="Genomic_DNA"/>
</dbReference>
<dbReference type="EMBL" id="QXGC01003196">
    <property type="protein sequence ID" value="KAE9177718.1"/>
    <property type="molecule type" value="Genomic_DNA"/>
</dbReference>
<evidence type="ECO:0000313" key="8">
    <source>
        <dbReference type="EMBL" id="KAE9180436.1"/>
    </source>
</evidence>
<dbReference type="Proteomes" id="UP000441208">
    <property type="component" value="Unassembled WGS sequence"/>
</dbReference>
<dbReference type="EMBL" id="QXGF01002817">
    <property type="protein sequence ID" value="KAE8923303.1"/>
    <property type="molecule type" value="Genomic_DNA"/>
</dbReference>
<evidence type="ECO:0000313" key="12">
    <source>
        <dbReference type="Proteomes" id="UP000433483"/>
    </source>
</evidence>
<evidence type="ECO:0000313" key="11">
    <source>
        <dbReference type="Proteomes" id="UP000429523"/>
    </source>
</evidence>
<dbReference type="Proteomes" id="UP000486351">
    <property type="component" value="Unassembled WGS sequence"/>
</dbReference>
<dbReference type="Proteomes" id="UP000437068">
    <property type="component" value="Unassembled WGS sequence"/>
</dbReference>
<evidence type="ECO:0000313" key="19">
    <source>
        <dbReference type="Proteomes" id="UP000486351"/>
    </source>
</evidence>
<dbReference type="Proteomes" id="UP000476176">
    <property type="component" value="Unassembled WGS sequence"/>
</dbReference>
<evidence type="ECO:0000313" key="6">
    <source>
        <dbReference type="EMBL" id="KAE9172032.1"/>
    </source>
</evidence>
<evidence type="ECO:0000313" key="4">
    <source>
        <dbReference type="EMBL" id="KAE9073229.1"/>
    </source>
</evidence>
<dbReference type="Proteomes" id="UP000488956">
    <property type="component" value="Unassembled WGS sequence"/>
</dbReference>
<proteinExistence type="predicted"/>
<protein>
    <submittedName>
        <fullName evidence="6">Uncharacterized protein</fullName>
    </submittedName>
</protein>